<dbReference type="PROSITE" id="PS50005">
    <property type="entry name" value="TPR"/>
    <property type="match status" value="1"/>
</dbReference>
<dbReference type="SUPFAM" id="SSF52540">
    <property type="entry name" value="P-loop containing nucleoside triphosphate hydrolases"/>
    <property type="match status" value="1"/>
</dbReference>
<dbReference type="PANTHER" id="PTHR47691">
    <property type="entry name" value="REGULATOR-RELATED"/>
    <property type="match status" value="1"/>
</dbReference>
<gene>
    <name evidence="2" type="ORF">ACGFZB_26030</name>
</gene>
<sequence length="796" mass="85911">MTGSHYEGDHIDIPGTFHGPVTGKVVHHHHGPVPKATASLPAAPALFTGRDHDLVRLSAALDPSAESELPVLVCAVSGLAGIGKTFLALHAAHRAGEDGWFPGGMLFVDLRGYDDHPVAAGQAVLALLDALGIRGTDLPATSDGQYALYRSLLAREQAPLLLVLDNASHAEQITPLLPGLGHHRVLVTSRNRLTDLDARIIDLDVLTEEAAIDLVTKALRLSDAHDDRPAREPDAVRKLAALCGGLPLSLRMVAGVLRKQRHRSLSSLVEEISAASDSTRALGVRAVLDVSYARLPRAQARLLRLLALAPAADICTEAAAALVRRPPDLVRGLLEELANAYLITALADGARDLRWRSHDLVRAYAATLNAGNRLRAPGREQARARMLNFYCRRAHAAVLRVHWTPGLPEPGFFSESEEALAWLDAERHALVSLAQEAEGAWYASAAIGLALSLAPFLALRRHFSDLVTVSRAAQRVAHRRGDRWSEAVACTNLGRALSYLGQETEAIDAHVEARALFRDINDRQGEAEAIHDLGNTLVTARRHGEAIDAFTRARKLFQGIGARAGEAMAWNNLGHTLREAEEPLRAVDAHIRAGALFREISDHEGEAMAWNGLGLALGDVGETEQAIDAHTRARDLFHELGDPVSEASAWIDRGAVLVRAERRSEAADAIRNAQELLRGTANRAGDATKWHSLAVILRDMGRTEEAIEAFGTALELHRRGDDWYETGRTLNDLARAHHDTGNLAAAGQTYAQAADAYGRARALTEAAEARALGERCLSHRGPAGRCEPDSQAPPTE</sequence>
<keyword evidence="1" id="KW-0802">TPR repeat</keyword>
<dbReference type="Pfam" id="PF13424">
    <property type="entry name" value="TPR_12"/>
    <property type="match status" value="3"/>
</dbReference>
<comment type="caution">
    <text evidence="2">The sequence shown here is derived from an EMBL/GenBank/DDBJ whole genome shotgun (WGS) entry which is preliminary data.</text>
</comment>
<dbReference type="InterPro" id="IPR019734">
    <property type="entry name" value="TPR_rpt"/>
</dbReference>
<dbReference type="InterPro" id="IPR027417">
    <property type="entry name" value="P-loop_NTPase"/>
</dbReference>
<evidence type="ECO:0000313" key="3">
    <source>
        <dbReference type="Proteomes" id="UP001604267"/>
    </source>
</evidence>
<protein>
    <submittedName>
        <fullName evidence="2">Tetratricopeptide repeat protein</fullName>
    </submittedName>
</protein>
<dbReference type="Gene3D" id="3.40.50.300">
    <property type="entry name" value="P-loop containing nucleotide triphosphate hydrolases"/>
    <property type="match status" value="1"/>
</dbReference>
<evidence type="ECO:0000256" key="1">
    <source>
        <dbReference type="PROSITE-ProRule" id="PRU00339"/>
    </source>
</evidence>
<proteinExistence type="predicted"/>
<dbReference type="InterPro" id="IPR011990">
    <property type="entry name" value="TPR-like_helical_dom_sf"/>
</dbReference>
<dbReference type="SUPFAM" id="SSF48452">
    <property type="entry name" value="TPR-like"/>
    <property type="match status" value="2"/>
</dbReference>
<organism evidence="2 3">
    <name type="scientific">Streptomyces cinerochromogenes</name>
    <dbReference type="NCBI Taxonomy" id="66422"/>
    <lineage>
        <taxon>Bacteria</taxon>
        <taxon>Bacillati</taxon>
        <taxon>Actinomycetota</taxon>
        <taxon>Actinomycetes</taxon>
        <taxon>Kitasatosporales</taxon>
        <taxon>Streptomycetaceae</taxon>
        <taxon>Streptomyces</taxon>
    </lineage>
</organism>
<feature type="repeat" description="TPR" evidence="1">
    <location>
        <begin position="687"/>
        <end position="720"/>
    </location>
</feature>
<reference evidence="2 3" key="1">
    <citation type="submission" date="2024-10" db="EMBL/GenBank/DDBJ databases">
        <title>The Natural Products Discovery Center: Release of the First 8490 Sequenced Strains for Exploring Actinobacteria Biosynthetic Diversity.</title>
        <authorList>
            <person name="Kalkreuter E."/>
            <person name="Kautsar S.A."/>
            <person name="Yang D."/>
            <person name="Bader C.D."/>
            <person name="Teijaro C.N."/>
            <person name="Fluegel L."/>
            <person name="Davis C.M."/>
            <person name="Simpson J.R."/>
            <person name="Lauterbach L."/>
            <person name="Steele A.D."/>
            <person name="Gui C."/>
            <person name="Meng S."/>
            <person name="Li G."/>
            <person name="Viehrig K."/>
            <person name="Ye F."/>
            <person name="Su P."/>
            <person name="Kiefer A.F."/>
            <person name="Nichols A."/>
            <person name="Cepeda A.J."/>
            <person name="Yan W."/>
            <person name="Fan B."/>
            <person name="Jiang Y."/>
            <person name="Adhikari A."/>
            <person name="Zheng C.-J."/>
            <person name="Schuster L."/>
            <person name="Cowan T.M."/>
            <person name="Smanski M.J."/>
            <person name="Chevrette M.G."/>
            <person name="De Carvalho L.P.S."/>
            <person name="Shen B."/>
        </authorList>
    </citation>
    <scope>NUCLEOTIDE SEQUENCE [LARGE SCALE GENOMIC DNA]</scope>
    <source>
        <strain evidence="2 3">NPDC048320</strain>
    </source>
</reference>
<keyword evidence="3" id="KW-1185">Reference proteome</keyword>
<dbReference type="EMBL" id="JBICYV010000013">
    <property type="protein sequence ID" value="MFG3013832.1"/>
    <property type="molecule type" value="Genomic_DNA"/>
</dbReference>
<dbReference type="PRINTS" id="PR00364">
    <property type="entry name" value="DISEASERSIST"/>
</dbReference>
<name>A0ABW7B9G2_9ACTN</name>
<dbReference type="SMART" id="SM00028">
    <property type="entry name" value="TPR"/>
    <property type="match status" value="7"/>
</dbReference>
<dbReference type="PANTHER" id="PTHR47691:SF3">
    <property type="entry name" value="HTH-TYPE TRANSCRIPTIONAL REGULATOR RV0890C-RELATED"/>
    <property type="match status" value="1"/>
</dbReference>
<evidence type="ECO:0000313" key="2">
    <source>
        <dbReference type="EMBL" id="MFG3013832.1"/>
    </source>
</evidence>
<dbReference type="Proteomes" id="UP001604267">
    <property type="component" value="Unassembled WGS sequence"/>
</dbReference>
<dbReference type="RefSeq" id="WP_392819849.1">
    <property type="nucleotide sequence ID" value="NZ_JBICYV010000013.1"/>
</dbReference>
<dbReference type="Gene3D" id="1.25.40.10">
    <property type="entry name" value="Tetratricopeptide repeat domain"/>
    <property type="match status" value="2"/>
</dbReference>
<accession>A0ABW7B9G2</accession>